<dbReference type="CDD" id="cd00084">
    <property type="entry name" value="HMG-box_SF"/>
    <property type="match status" value="1"/>
</dbReference>
<protein>
    <recommendedName>
        <fullName evidence="3">HMG box domain-containing protein</fullName>
    </recommendedName>
</protein>
<dbReference type="Proteomes" id="UP000436088">
    <property type="component" value="Unassembled WGS sequence"/>
</dbReference>
<accession>A0A6A2ZBI1</accession>
<dbReference type="InterPro" id="IPR036910">
    <property type="entry name" value="HMG_box_dom_sf"/>
</dbReference>
<evidence type="ECO:0008006" key="3">
    <source>
        <dbReference type="Google" id="ProtNLM"/>
    </source>
</evidence>
<gene>
    <name evidence="1" type="ORF">F3Y22_tig00110943pilonHSYRG00039</name>
</gene>
<evidence type="ECO:0000313" key="1">
    <source>
        <dbReference type="EMBL" id="KAE8689107.1"/>
    </source>
</evidence>
<dbReference type="EMBL" id="VEPZ02001173">
    <property type="protein sequence ID" value="KAE8689107.1"/>
    <property type="molecule type" value="Genomic_DNA"/>
</dbReference>
<evidence type="ECO:0000313" key="2">
    <source>
        <dbReference type="Proteomes" id="UP000436088"/>
    </source>
</evidence>
<dbReference type="Gene3D" id="1.10.30.10">
    <property type="entry name" value="High mobility group box domain"/>
    <property type="match status" value="1"/>
</dbReference>
<proteinExistence type="predicted"/>
<keyword evidence="2" id="KW-1185">Reference proteome</keyword>
<dbReference type="SUPFAM" id="SSF47095">
    <property type="entry name" value="HMG-box"/>
    <property type="match status" value="1"/>
</dbReference>
<sequence>MKSMDLAIVVREDDIEMESESINKEVNRKQPLGGYMHFYMTKCQRMKEAGNHNIDLVKYEVLEKWKSMSDTEKEPDRPIQRELCRPLMEEFDVQNVELNMVIIHFLWGVPCVLAILGLEDKCNSVKEVIKTKNWKIIVMKYDLKPKVTYAGLEEEIKSEAYDGDNLKARVLLYLVGIFLCPMGDTSLSKDNMKLICDEGLKGELNWAEYVNIRLIELITSFHKGQIQIYLKGCITIEVVLFDFWSYCASVSAFQRTRVARIRAWGNEEVVRVMAKLMLERPSKQERVIGNEVEEEEEEEENEQ</sequence>
<organism evidence="1 2">
    <name type="scientific">Hibiscus syriacus</name>
    <name type="common">Rose of Sharon</name>
    <dbReference type="NCBI Taxonomy" id="106335"/>
    <lineage>
        <taxon>Eukaryota</taxon>
        <taxon>Viridiplantae</taxon>
        <taxon>Streptophyta</taxon>
        <taxon>Embryophyta</taxon>
        <taxon>Tracheophyta</taxon>
        <taxon>Spermatophyta</taxon>
        <taxon>Magnoliopsida</taxon>
        <taxon>eudicotyledons</taxon>
        <taxon>Gunneridae</taxon>
        <taxon>Pentapetalae</taxon>
        <taxon>rosids</taxon>
        <taxon>malvids</taxon>
        <taxon>Malvales</taxon>
        <taxon>Malvaceae</taxon>
        <taxon>Malvoideae</taxon>
        <taxon>Hibiscus</taxon>
    </lineage>
</organism>
<name>A0A6A2ZBI1_HIBSY</name>
<reference evidence="1" key="1">
    <citation type="submission" date="2019-09" db="EMBL/GenBank/DDBJ databases">
        <title>Draft genome information of white flower Hibiscus syriacus.</title>
        <authorList>
            <person name="Kim Y.-M."/>
        </authorList>
    </citation>
    <scope>NUCLEOTIDE SEQUENCE [LARGE SCALE GENOMIC DNA]</scope>
    <source>
        <strain evidence="1">YM2019G1</strain>
    </source>
</reference>
<dbReference type="AlphaFoldDB" id="A0A6A2ZBI1"/>
<comment type="caution">
    <text evidence="1">The sequence shown here is derived from an EMBL/GenBank/DDBJ whole genome shotgun (WGS) entry which is preliminary data.</text>
</comment>